<keyword evidence="17 24" id="KW-0472">Membrane</keyword>
<dbReference type="GO" id="GO:0002489">
    <property type="term" value="P:antigen processing and presentation of endogenous peptide antigen via MHC class Ib via ER pathway, TAP-dependent"/>
    <property type="evidence" value="ECO:0007669"/>
    <property type="project" value="Ensembl"/>
</dbReference>
<dbReference type="PANTHER" id="PTHR43394">
    <property type="entry name" value="ATP-DEPENDENT PERMEASE MDL1, MITOCHONDRIAL"/>
    <property type="match status" value="1"/>
</dbReference>
<keyword evidence="25" id="KW-0732">Signal</keyword>
<dbReference type="GO" id="GO:0046968">
    <property type="term" value="P:peptide antigen transport"/>
    <property type="evidence" value="ECO:0007669"/>
    <property type="project" value="Ensembl"/>
</dbReference>
<evidence type="ECO:0000256" key="5">
    <source>
        <dbReference type="ARBA" id="ARBA00022692"/>
    </source>
</evidence>
<evidence type="ECO:0000259" key="27">
    <source>
        <dbReference type="PROSITE" id="PS50929"/>
    </source>
</evidence>
<dbReference type="InterPro" id="IPR017871">
    <property type="entry name" value="ABC_transporter-like_CS"/>
</dbReference>
<evidence type="ECO:0000256" key="8">
    <source>
        <dbReference type="ARBA" id="ARBA00022824"/>
    </source>
</evidence>
<dbReference type="InterPro" id="IPR036640">
    <property type="entry name" value="ABC1_TM_sf"/>
</dbReference>
<evidence type="ECO:0000256" key="20">
    <source>
        <dbReference type="ARBA" id="ARBA00053163"/>
    </source>
</evidence>
<dbReference type="GO" id="GO:0015421">
    <property type="term" value="F:ABC-type oligopeptide transporter activity"/>
    <property type="evidence" value="ECO:0007669"/>
    <property type="project" value="TreeGrafter"/>
</dbReference>
<dbReference type="GO" id="GO:0002237">
    <property type="term" value="P:response to molecule of bacterial origin"/>
    <property type="evidence" value="ECO:0007669"/>
    <property type="project" value="Ensembl"/>
</dbReference>
<dbReference type="RefSeq" id="XP_021041704.1">
    <property type="nucleotide sequence ID" value="XM_021186045.1"/>
</dbReference>
<keyword evidence="7" id="KW-0547">Nucleotide-binding</keyword>
<evidence type="ECO:0000256" key="22">
    <source>
        <dbReference type="ARBA" id="ARBA00070706"/>
    </source>
</evidence>
<keyword evidence="13" id="KW-0653">Protein transport</keyword>
<dbReference type="FunFam" id="1.20.1560.10:FF:000042">
    <property type="entry name" value="Antigen peptide transporter 2"/>
    <property type="match status" value="1"/>
</dbReference>
<dbReference type="PROSITE" id="PS00211">
    <property type="entry name" value="ABC_TRANSPORTER_1"/>
    <property type="match status" value="1"/>
</dbReference>
<dbReference type="GO" id="GO:0002502">
    <property type="term" value="P:peptide antigen assembly with MHC class I protein complex"/>
    <property type="evidence" value="ECO:0007669"/>
    <property type="project" value="Ensembl"/>
</dbReference>
<dbReference type="FunFam" id="3.40.50.300:FF:000140">
    <property type="entry name" value="Lipid A export ATP-binding/permease protein MsbA"/>
    <property type="match status" value="1"/>
</dbReference>
<feature type="signal peptide" evidence="25">
    <location>
        <begin position="1"/>
        <end position="28"/>
    </location>
</feature>
<dbReference type="GO" id="GO:0005524">
    <property type="term" value="F:ATP binding"/>
    <property type="evidence" value="ECO:0007669"/>
    <property type="project" value="UniProtKB-KW"/>
</dbReference>
<comment type="catalytic activity">
    <reaction evidence="19">
        <text>a peptide antigen(in) + ATP + H2O = a peptide antigen(out) + ADP + phosphate + H(+)</text>
        <dbReference type="Rhea" id="RHEA:65972"/>
        <dbReference type="Rhea" id="RHEA-COMP:16941"/>
        <dbReference type="ChEBI" id="CHEBI:15377"/>
        <dbReference type="ChEBI" id="CHEBI:15378"/>
        <dbReference type="ChEBI" id="CHEBI:30616"/>
        <dbReference type="ChEBI" id="CHEBI:43474"/>
        <dbReference type="ChEBI" id="CHEBI:166823"/>
        <dbReference type="ChEBI" id="CHEBI:456216"/>
        <dbReference type="EC" id="7.4.2.14"/>
    </reaction>
    <physiologicalReaction direction="left-to-right" evidence="19">
        <dbReference type="Rhea" id="RHEA:65973"/>
    </physiologicalReaction>
</comment>
<evidence type="ECO:0000256" key="17">
    <source>
        <dbReference type="ARBA" id="ARBA00023136"/>
    </source>
</evidence>
<comment type="similarity">
    <text evidence="3">Belongs to the ABC transporter superfamily. ABCB family. MHC peptide exporter (TC 3.A.1.209) subfamily.</text>
</comment>
<evidence type="ECO:0000256" key="15">
    <source>
        <dbReference type="ARBA" id="ARBA00022989"/>
    </source>
</evidence>
<dbReference type="GO" id="GO:0046967">
    <property type="term" value="P:cytosol to endoplasmic reticulum transport"/>
    <property type="evidence" value="ECO:0007669"/>
    <property type="project" value="Ensembl"/>
</dbReference>
<keyword evidence="11" id="KW-0571">Peptide transport</keyword>
<feature type="transmembrane region" description="Helical" evidence="24">
    <location>
        <begin position="52"/>
        <end position="79"/>
    </location>
</feature>
<dbReference type="InterPro" id="IPR013305">
    <property type="entry name" value="ABC_Tap-like"/>
</dbReference>
<dbReference type="CTD" id="6891"/>
<dbReference type="GO" id="GO:0015433">
    <property type="term" value="F:ABC-type peptide antigen transporter activity"/>
    <property type="evidence" value="ECO:0007669"/>
    <property type="project" value="UniProtKB-EC"/>
</dbReference>
<evidence type="ECO:0000256" key="6">
    <source>
        <dbReference type="ARBA" id="ARBA00022723"/>
    </source>
</evidence>
<dbReference type="KEGG" id="mcal:110312451"/>
<dbReference type="PIRSF" id="PIRSF002773">
    <property type="entry name" value="ABC_prm/ATPase_B"/>
    <property type="match status" value="1"/>
</dbReference>
<dbReference type="Gene3D" id="3.40.50.300">
    <property type="entry name" value="P-loop containing nucleotide triphosphate hydrolases"/>
    <property type="match status" value="1"/>
</dbReference>
<dbReference type="GO" id="GO:0015031">
    <property type="term" value="P:protein transport"/>
    <property type="evidence" value="ECO:0007669"/>
    <property type="project" value="UniProtKB-KW"/>
</dbReference>
<keyword evidence="14" id="KW-1278">Translocase</keyword>
<keyword evidence="10" id="KW-0460">Magnesium</keyword>
<evidence type="ECO:0000256" key="25">
    <source>
        <dbReference type="SAM" id="SignalP"/>
    </source>
</evidence>
<comment type="function">
    <text evidence="20">ABC transporter associated with antigen processing. In complex with TAP1 mediates unidirectional translocation of peptide antigens from cytosol to endoplasmic reticulum (ER) for loading onto MHC class I (MHCI) molecules. Uses the chemical energy of ATP to export peptides against the concentration gradient. During the transport cycle alternates between 'inward-facing' state with peptide binding site facing the cytosol to 'outward-facing' state with peptide binding site facing the ER lumen. Peptide antigen binding to ATP-loaded TAP1-TAP2 induces a switch to hydrolysis-competent 'outward-facing' conformation ready for peptide loading onto nascent MHCI molecules. Subsequently ATP hydrolysis resets the transporter to the 'inward facing' state for a new cycle. As a component of the peptide loading complex (PLC), acts as a molecular scaffold essential for peptide-MHCI assembly and antigen presentation.</text>
</comment>
<dbReference type="InterPro" id="IPR003439">
    <property type="entry name" value="ABC_transporter-like_ATP-bd"/>
</dbReference>
<keyword evidence="28" id="KW-1185">Reference proteome</keyword>
<feature type="domain" description="ABC transmembrane type-1" evidence="27">
    <location>
        <begin position="152"/>
        <end position="434"/>
    </location>
</feature>
<comment type="subunit">
    <text evidence="21">Heterodimer of TAP1 and TAP2 (TAP1-TAP2). A component of the peptide loading complex (PLC), interacts via TAPBP with MHCI heterodimer; this interaction mediates peptide-MHCI assembly.</text>
</comment>
<dbReference type="AlphaFoldDB" id="A0A6P5R9L9"/>
<dbReference type="GO" id="GO:0002485">
    <property type="term" value="P:antigen processing and presentation of endogenous peptide antigen via MHC class I via ER pathway, TAP-dependent"/>
    <property type="evidence" value="ECO:0007669"/>
    <property type="project" value="Ensembl"/>
</dbReference>
<dbReference type="PRINTS" id="PR01897">
    <property type="entry name" value="TAP2PROTEIN"/>
</dbReference>
<dbReference type="InterPro" id="IPR039421">
    <property type="entry name" value="Type_1_exporter"/>
</dbReference>
<sequence>MALSHLRPWVSLLLVDMALLGLLQGSLGNLLPQGLPGLWLEGTLRLGVLWGLLKVGGLLGLVGTLLPLLCLATPLFFSLRALVGGTVSTSVVRVASASWGWLLAGYGAAALSWAVWAVLSPAGVQEKEPGQENRTLMKRLLKLSRPDLPFLIAAFFFLVLAVWGETLIPRYSGRVIDILGGDFDPDAFASAIFFMCLFSVGSSFSAGCRGGSFLFTMSRINLRIREQLFSSLLRQDLGFFQETKTGELNSRLSSDTSLMSRWLPFNANILLRSLVKVVGLYFFMLQVSPRLTFISLLDLPLSIAAEKVYNPRHQAVLKEIQDAVAKAGQVVREAVGGLQTVRSFGAEEQEVSRYKEALERCRQLWWRRDLEKDVYLVIRRVMALGMQVLILNCGVQQILAGEVTRGGLLSFLLYQEEVGQYVRNLVYMYGDMLSNVGAAEKVFSYLDRRPNLPQPGILAPPWLEGRVEFQDVSFSYPRRPEKPVLQGLTFTLHPGTVTALVGPNGSGKSTVAALLQNLYQPTGGQLLLDGQPLAEYDHHYLHRQVVLVGQEPVLFSGSVKDNIAYGLRDCEDAQVMAAAQAACADDFIGEMTNGINTEIGEKGGQLAVGQKQRLAIARALVRNPRVLILDEATSALDAQCEQALQTWRLQGNRTMLVIAHRLHTVQNADQVLVLKQGRLVEHDQLRDGQDVYAHLVQQRLEA</sequence>
<dbReference type="GO" id="GO:0042605">
    <property type="term" value="F:peptide antigen binding"/>
    <property type="evidence" value="ECO:0007669"/>
    <property type="project" value="Ensembl"/>
</dbReference>
<evidence type="ECO:0000313" key="28">
    <source>
        <dbReference type="Proteomes" id="UP000515126"/>
    </source>
</evidence>
<dbReference type="Pfam" id="PF00664">
    <property type="entry name" value="ABC_membrane"/>
    <property type="match status" value="1"/>
</dbReference>
<evidence type="ECO:0000256" key="18">
    <source>
        <dbReference type="ARBA" id="ARBA00034522"/>
    </source>
</evidence>
<comment type="cofactor">
    <cofactor evidence="1">
        <name>Mg(2+)</name>
        <dbReference type="ChEBI" id="CHEBI:18420"/>
    </cofactor>
</comment>
<dbReference type="InterPro" id="IPR027417">
    <property type="entry name" value="P-loop_NTPase"/>
</dbReference>
<evidence type="ECO:0000256" key="13">
    <source>
        <dbReference type="ARBA" id="ARBA00022927"/>
    </source>
</evidence>
<evidence type="ECO:0000256" key="9">
    <source>
        <dbReference type="ARBA" id="ARBA00022840"/>
    </source>
</evidence>
<evidence type="ECO:0000256" key="23">
    <source>
        <dbReference type="ARBA" id="ARBA00084065"/>
    </source>
</evidence>
<evidence type="ECO:0000256" key="19">
    <source>
        <dbReference type="ARBA" id="ARBA00048240"/>
    </source>
</evidence>
<name>A0A6P5R9L9_MUSCR</name>
<protein>
    <recommendedName>
        <fullName evidence="22">Antigen peptide transporter 2</fullName>
        <ecNumber evidence="18">7.4.2.14</ecNumber>
    </recommendedName>
    <alternativeName>
        <fullName evidence="23">ATP-binding cassette sub-family B member 3</fullName>
    </alternativeName>
</protein>
<dbReference type="InterPro" id="IPR003593">
    <property type="entry name" value="AAA+_ATPase"/>
</dbReference>
<dbReference type="GO" id="GO:0023029">
    <property type="term" value="F:MHC class Ib protein binding"/>
    <property type="evidence" value="ECO:0007669"/>
    <property type="project" value="Ensembl"/>
</dbReference>
<keyword evidence="9" id="KW-0067">ATP-binding</keyword>
<proteinExistence type="inferred from homology"/>
<dbReference type="Pfam" id="PF00005">
    <property type="entry name" value="ABC_tran"/>
    <property type="match status" value="1"/>
</dbReference>
<dbReference type="GO" id="GO:0016887">
    <property type="term" value="F:ATP hydrolysis activity"/>
    <property type="evidence" value="ECO:0007669"/>
    <property type="project" value="InterPro"/>
</dbReference>
<dbReference type="SUPFAM" id="SSF52540">
    <property type="entry name" value="P-loop containing nucleoside triphosphate hydrolases"/>
    <property type="match status" value="1"/>
</dbReference>
<evidence type="ECO:0000256" key="1">
    <source>
        <dbReference type="ARBA" id="ARBA00001946"/>
    </source>
</evidence>
<comment type="subcellular location">
    <subcellularLocation>
        <location evidence="2">Endoplasmic reticulum membrane</location>
        <topology evidence="2">Multi-pass membrane protein</topology>
    </subcellularLocation>
</comment>
<dbReference type="GO" id="GO:0002481">
    <property type="term" value="P:antigen processing and presentation of exogenous protein antigen via MHC class Ib, TAP-dependent"/>
    <property type="evidence" value="ECO:0007669"/>
    <property type="project" value="Ensembl"/>
</dbReference>
<keyword evidence="5 24" id="KW-0812">Transmembrane</keyword>
<dbReference type="PANTHER" id="PTHR43394:SF14">
    <property type="entry name" value="TRANSPORTER 2, ATP BINDING CASSETTE SUBFAMILY B"/>
    <property type="match status" value="1"/>
</dbReference>
<dbReference type="Gene3D" id="1.20.1560.10">
    <property type="entry name" value="ABC transporter type 1, transmembrane domain"/>
    <property type="match status" value="1"/>
</dbReference>
<dbReference type="PROSITE" id="PS50893">
    <property type="entry name" value="ABC_TRANSPORTER_2"/>
    <property type="match status" value="1"/>
</dbReference>
<dbReference type="InterPro" id="IPR011527">
    <property type="entry name" value="ABC1_TM_dom"/>
</dbReference>
<evidence type="ECO:0000256" key="2">
    <source>
        <dbReference type="ARBA" id="ARBA00004477"/>
    </source>
</evidence>
<dbReference type="GO" id="GO:0016607">
    <property type="term" value="C:nuclear speck"/>
    <property type="evidence" value="ECO:0007669"/>
    <property type="project" value="Ensembl"/>
</dbReference>
<keyword evidence="16" id="KW-1064">Adaptive immunity</keyword>
<evidence type="ECO:0000256" key="21">
    <source>
        <dbReference type="ARBA" id="ARBA00065789"/>
    </source>
</evidence>
<keyword evidence="8" id="KW-0256">Endoplasmic reticulum</keyword>
<dbReference type="Proteomes" id="UP000515126">
    <property type="component" value="Chromosome 17"/>
</dbReference>
<dbReference type="NCBIfam" id="TIGR00958">
    <property type="entry name" value="3a01208"/>
    <property type="match status" value="1"/>
</dbReference>
<feature type="domain" description="ABC transporter" evidence="26">
    <location>
        <begin position="467"/>
        <end position="701"/>
    </location>
</feature>
<feature type="chain" id="PRO_5028140145" description="Antigen peptide transporter 2" evidence="25">
    <location>
        <begin position="29"/>
        <end position="702"/>
    </location>
</feature>
<evidence type="ECO:0000256" key="7">
    <source>
        <dbReference type="ARBA" id="ARBA00022741"/>
    </source>
</evidence>
<dbReference type="GO" id="GO:0046978">
    <property type="term" value="F:TAP1 binding"/>
    <property type="evidence" value="ECO:0007669"/>
    <property type="project" value="Ensembl"/>
</dbReference>
<dbReference type="GO" id="GO:0046872">
    <property type="term" value="F:metal ion binding"/>
    <property type="evidence" value="ECO:0007669"/>
    <property type="project" value="UniProtKB-KW"/>
</dbReference>
<keyword evidence="4" id="KW-0813">Transport</keyword>
<evidence type="ECO:0000256" key="11">
    <source>
        <dbReference type="ARBA" id="ARBA00022856"/>
    </source>
</evidence>
<feature type="transmembrane region" description="Helical" evidence="24">
    <location>
        <begin position="188"/>
        <end position="215"/>
    </location>
</feature>
<evidence type="ECO:0000256" key="12">
    <source>
        <dbReference type="ARBA" id="ARBA00022859"/>
    </source>
</evidence>
<keyword evidence="15 24" id="KW-1133">Transmembrane helix</keyword>
<evidence type="ECO:0000256" key="24">
    <source>
        <dbReference type="SAM" id="Phobius"/>
    </source>
</evidence>
<dbReference type="GeneID" id="110312451"/>
<dbReference type="GO" id="GO:0001916">
    <property type="term" value="P:positive regulation of T cell mediated cytotoxicity"/>
    <property type="evidence" value="ECO:0007669"/>
    <property type="project" value="Ensembl"/>
</dbReference>
<evidence type="ECO:0000256" key="16">
    <source>
        <dbReference type="ARBA" id="ARBA00023130"/>
    </source>
</evidence>
<dbReference type="EC" id="7.4.2.14" evidence="18"/>
<feature type="transmembrane region" description="Helical" evidence="24">
    <location>
        <begin position="99"/>
        <end position="119"/>
    </location>
</feature>
<accession>A0A6P5R9L9</accession>
<keyword evidence="12" id="KW-0391">Immunity</keyword>
<dbReference type="SMART" id="SM00382">
    <property type="entry name" value="AAA"/>
    <property type="match status" value="1"/>
</dbReference>
<evidence type="ECO:0000256" key="10">
    <source>
        <dbReference type="ARBA" id="ARBA00022842"/>
    </source>
</evidence>
<evidence type="ECO:0000256" key="4">
    <source>
        <dbReference type="ARBA" id="ARBA00022448"/>
    </source>
</evidence>
<feature type="transmembrane region" description="Helical" evidence="24">
    <location>
        <begin position="148"/>
        <end position="168"/>
    </location>
</feature>
<evidence type="ECO:0000313" key="29">
    <source>
        <dbReference type="RefSeq" id="XP_021041704.1"/>
    </source>
</evidence>
<evidence type="ECO:0000256" key="3">
    <source>
        <dbReference type="ARBA" id="ARBA00006493"/>
    </source>
</evidence>
<dbReference type="GO" id="GO:0042825">
    <property type="term" value="C:TAP complex"/>
    <property type="evidence" value="ECO:0007669"/>
    <property type="project" value="Ensembl"/>
</dbReference>
<keyword evidence="6" id="KW-0479">Metal-binding</keyword>
<dbReference type="SUPFAM" id="SSF90123">
    <property type="entry name" value="ABC transporter transmembrane region"/>
    <property type="match status" value="1"/>
</dbReference>
<dbReference type="PROSITE" id="PS50929">
    <property type="entry name" value="ABC_TM1F"/>
    <property type="match status" value="1"/>
</dbReference>
<evidence type="ECO:0000256" key="14">
    <source>
        <dbReference type="ARBA" id="ARBA00022967"/>
    </source>
</evidence>
<dbReference type="InterPro" id="IPR005293">
    <property type="entry name" value="Tap2/ABCB3"/>
</dbReference>
<organism evidence="28 29">
    <name type="scientific">Mus caroli</name>
    <name type="common">Ryukyu mouse</name>
    <name type="synonym">Ricefield mouse</name>
    <dbReference type="NCBI Taxonomy" id="10089"/>
    <lineage>
        <taxon>Eukaryota</taxon>
        <taxon>Metazoa</taxon>
        <taxon>Chordata</taxon>
        <taxon>Craniata</taxon>
        <taxon>Vertebrata</taxon>
        <taxon>Euteleostomi</taxon>
        <taxon>Mammalia</taxon>
        <taxon>Eutheria</taxon>
        <taxon>Euarchontoglires</taxon>
        <taxon>Glires</taxon>
        <taxon>Rodentia</taxon>
        <taxon>Myomorpha</taxon>
        <taxon>Muroidea</taxon>
        <taxon>Muridae</taxon>
        <taxon>Murinae</taxon>
        <taxon>Mus</taxon>
        <taxon>Mus</taxon>
    </lineage>
</organism>
<dbReference type="GO" id="GO:0001913">
    <property type="term" value="P:T cell mediated cytotoxicity"/>
    <property type="evidence" value="ECO:0007669"/>
    <property type="project" value="Ensembl"/>
</dbReference>
<gene>
    <name evidence="29" type="primary">Tap2</name>
</gene>
<feature type="transmembrane region" description="Helical" evidence="24">
    <location>
        <begin position="269"/>
        <end position="287"/>
    </location>
</feature>
<dbReference type="CDD" id="cd18590">
    <property type="entry name" value="ABC_6TM_TAP2"/>
    <property type="match status" value="1"/>
</dbReference>
<evidence type="ECO:0000259" key="26">
    <source>
        <dbReference type="PROSITE" id="PS50893"/>
    </source>
</evidence>
<reference evidence="29" key="1">
    <citation type="submission" date="2025-08" db="UniProtKB">
        <authorList>
            <consortium name="RefSeq"/>
        </authorList>
    </citation>
    <scope>IDENTIFICATION</scope>
</reference>